<dbReference type="PANTHER" id="PTHR46890:SF48">
    <property type="entry name" value="RNA-DIRECTED DNA POLYMERASE"/>
    <property type="match status" value="1"/>
</dbReference>
<dbReference type="Pfam" id="PF00078">
    <property type="entry name" value="RVT_1"/>
    <property type="match status" value="1"/>
</dbReference>
<protein>
    <recommendedName>
        <fullName evidence="1">Reverse transcriptase domain-containing protein</fullName>
    </recommendedName>
</protein>
<comment type="caution">
    <text evidence="2">The sequence shown here is derived from an EMBL/GenBank/DDBJ whole genome shotgun (WGS) entry which is preliminary data.</text>
</comment>
<keyword evidence="3" id="KW-1185">Reference proteome</keyword>
<dbReference type="PANTHER" id="PTHR46890">
    <property type="entry name" value="NON-LTR RETROLELEMENT REVERSE TRANSCRIPTASE-LIKE PROTEIN-RELATED"/>
    <property type="match status" value="1"/>
</dbReference>
<evidence type="ECO:0000313" key="2">
    <source>
        <dbReference type="EMBL" id="GAA0148001.1"/>
    </source>
</evidence>
<dbReference type="InterPro" id="IPR052343">
    <property type="entry name" value="Retrotransposon-Effector_Assoc"/>
</dbReference>
<gene>
    <name evidence="2" type="ORF">LIER_07559</name>
</gene>
<name>A0AAV3PAK6_LITER</name>
<dbReference type="Proteomes" id="UP001454036">
    <property type="component" value="Unassembled WGS sequence"/>
</dbReference>
<accession>A0AAV3PAK6</accession>
<dbReference type="AlphaFoldDB" id="A0AAV3PAK6"/>
<sequence>MKKGKALGPDGMPTRRFLNKFNFTLITLIPKVTPTEITQFRPIALCNTTAKLIAKVLAERLKKVLVNIVSESQSAFVPNRLIINNILLAYELHHFIKLRKTGRKGFMSIKLDMHKAYDRIEVFCESNDAEIEVSN</sequence>
<dbReference type="InterPro" id="IPR000477">
    <property type="entry name" value="RT_dom"/>
</dbReference>
<dbReference type="EMBL" id="BAABME010001170">
    <property type="protein sequence ID" value="GAA0148001.1"/>
    <property type="molecule type" value="Genomic_DNA"/>
</dbReference>
<feature type="domain" description="Reverse transcriptase" evidence="1">
    <location>
        <begin position="29"/>
        <end position="122"/>
    </location>
</feature>
<proteinExistence type="predicted"/>
<evidence type="ECO:0000259" key="1">
    <source>
        <dbReference type="Pfam" id="PF00078"/>
    </source>
</evidence>
<evidence type="ECO:0000313" key="3">
    <source>
        <dbReference type="Proteomes" id="UP001454036"/>
    </source>
</evidence>
<reference evidence="2 3" key="1">
    <citation type="submission" date="2024-01" db="EMBL/GenBank/DDBJ databases">
        <title>The complete chloroplast genome sequence of Lithospermum erythrorhizon: insights into the phylogenetic relationship among Boraginaceae species and the maternal lineages of purple gromwells.</title>
        <authorList>
            <person name="Okada T."/>
            <person name="Watanabe K."/>
        </authorList>
    </citation>
    <scope>NUCLEOTIDE SEQUENCE [LARGE SCALE GENOMIC DNA]</scope>
</reference>
<organism evidence="2 3">
    <name type="scientific">Lithospermum erythrorhizon</name>
    <name type="common">Purple gromwell</name>
    <name type="synonym">Lithospermum officinale var. erythrorhizon</name>
    <dbReference type="NCBI Taxonomy" id="34254"/>
    <lineage>
        <taxon>Eukaryota</taxon>
        <taxon>Viridiplantae</taxon>
        <taxon>Streptophyta</taxon>
        <taxon>Embryophyta</taxon>
        <taxon>Tracheophyta</taxon>
        <taxon>Spermatophyta</taxon>
        <taxon>Magnoliopsida</taxon>
        <taxon>eudicotyledons</taxon>
        <taxon>Gunneridae</taxon>
        <taxon>Pentapetalae</taxon>
        <taxon>asterids</taxon>
        <taxon>lamiids</taxon>
        <taxon>Boraginales</taxon>
        <taxon>Boraginaceae</taxon>
        <taxon>Boraginoideae</taxon>
        <taxon>Lithospermeae</taxon>
        <taxon>Lithospermum</taxon>
    </lineage>
</organism>